<feature type="coiled-coil region" evidence="1">
    <location>
        <begin position="894"/>
        <end position="967"/>
    </location>
</feature>
<evidence type="ECO:0000313" key="3">
    <source>
        <dbReference type="Proteomes" id="UP000678513"/>
    </source>
</evidence>
<dbReference type="InterPro" id="IPR027417">
    <property type="entry name" value="P-loop_NTPase"/>
</dbReference>
<protein>
    <recommendedName>
        <fullName evidence="4">TIGR02680 family protein</fullName>
    </recommendedName>
</protein>
<feature type="coiled-coil region" evidence="1">
    <location>
        <begin position="560"/>
        <end position="587"/>
    </location>
</feature>
<organism evidence="2 3">
    <name type="scientific">Arachnia rubra</name>
    <dbReference type="NCBI Taxonomy" id="1547448"/>
    <lineage>
        <taxon>Bacteria</taxon>
        <taxon>Bacillati</taxon>
        <taxon>Actinomycetota</taxon>
        <taxon>Actinomycetes</taxon>
        <taxon>Propionibacteriales</taxon>
        <taxon>Propionibacteriaceae</taxon>
        <taxon>Arachnia</taxon>
    </lineage>
</organism>
<keyword evidence="3" id="KW-1185">Reference proteome</keyword>
<dbReference type="Proteomes" id="UP000678513">
    <property type="component" value="Chromosome"/>
</dbReference>
<dbReference type="Gene3D" id="3.40.50.300">
    <property type="entry name" value="P-loop containing nucleotide triphosphate hydrolases"/>
    <property type="match status" value="1"/>
</dbReference>
<dbReference type="RefSeq" id="WP_212321787.1">
    <property type="nucleotide sequence ID" value="NZ_AP024463.1"/>
</dbReference>
<accession>A0ABX7Y4C1</accession>
<feature type="coiled-coil region" evidence="1">
    <location>
        <begin position="457"/>
        <end position="491"/>
    </location>
</feature>
<sequence>MLDDARLKAWRDALVAGELPSPARADRWQVLRAGVVNLWEFEVTEYWYADGWVQLTGGNETGKSSLMALTTLIPWLADVASNNIDTLGRSGKTFRYYVEPTGRNADRREATASTHQGWLWVEYGRRAESGDEFFTTLLFAEARSAAADMRLSWCTLAGRDRVRGGCDLLASRRVVSPKEVSAEGFVRHPSAAAYRAEVASRLLGSTAEKLEAVGKLLRVTRTPKLGEQLQVRFISDRLHDALPELDRSEINQLADGWDQLDEIRADLDRAVAAVEVVERFTARSWHPWVRAILKRAAERGQDAVSAFGDVTRRQEEARQQLSDVDTHRAAVEEKRRSLELAGEQARVAADELQVSTRHQEAQGRLARLSHARAVAEMAAREHTEAERRAETAGGIARRSEEVCGDAGARLETRRRETAGRVADARYASREAGLDITDFDPLLTEQRVGDRNRDVRRAQQLLAEVTLADQEASRAEEVAAEARQRATEAGERRETAWAAAEQERDSLAARLDVWTDGLGRSVDVEPWQASLPDGKTPRPPLRERIREEWFEAACGPVQARLQEAQARGRAARQQANELAGQIEELERNRAIEPQPPVLWARRARPRTGAPVWRLLNPREGLSGSELAAVEAALAASGLLDAWVSDEESVVGDVQAVAGQPVARGLGQVMEPAPGPWADRIDALLRGIHLVHAGEDLPETGLAVALDGRWRNGSVMGQASCVCGDAEYLGHQARETGLARRRKELVSRREAAVSEATEAEAEGSWAAAELSALERAMASAPDDRELFGLLRDAATAETLAASAEEVAGQREARSHGLRAEADSRRAALLEFTTERQLPVRATELVEVQERLRRAENAFGILRHARDREAAALSSWEAAVEAAADGTRLRDETATGLQAAEERLIAARSRVQALETAIGADDQEIIQELETLQERASDATAQAHSMERELLELAGRAGRAEEALAAAERDHEVVAAERDRAFAWFRRLVDAGLAGELGLELPDPDSVAITQVGAQVQAANQQIKIRNWRHSDQEVQSAWRKLHTGATEARADLELGGRSLRVDETDDLPEVTVAVDAHGTDLSLGEALAHLQGVREKLASSYDQRVQDVLGQLLGSTFMDHLRDRISATQGLVERINRVLESHATRTDRTALRIVLAPKDAATRQVLEAVSAPTWGNPEAESRVREFLRTRIDEVKREAQSSRLADWRNGLAERLDYRSWYDIHLEHRRGSGTWGPLTTRGYAELSGGARVVMLMMPLVATLAAMYEEMPTGPRPLWLDEAFDGLDAANRATVMKLFREFDLDVLLAGPGRLVNVADVPVAAIYQVVRAPAPMPGADLVMELWAGGQLEAVEAPAS</sequence>
<name>A0ABX7Y4C1_9ACTN</name>
<keyword evidence="1" id="KW-0175">Coiled coil</keyword>
<evidence type="ECO:0000256" key="1">
    <source>
        <dbReference type="SAM" id="Coils"/>
    </source>
</evidence>
<reference evidence="2 3" key="1">
    <citation type="submission" date="2021-03" db="EMBL/GenBank/DDBJ databases">
        <title>Human Oral Microbial Genomes.</title>
        <authorList>
            <person name="Johnston C.D."/>
            <person name="Chen T."/>
            <person name="Dewhirst F.E."/>
        </authorList>
    </citation>
    <scope>NUCLEOTIDE SEQUENCE [LARGE SCALE GENOMIC DNA]</scope>
    <source>
        <strain evidence="2 3">DSMZ 100122</strain>
    </source>
</reference>
<evidence type="ECO:0000313" key="2">
    <source>
        <dbReference type="EMBL" id="QUC07373.1"/>
    </source>
</evidence>
<evidence type="ECO:0008006" key="4">
    <source>
        <dbReference type="Google" id="ProtNLM"/>
    </source>
</evidence>
<dbReference type="SUPFAM" id="SSF52540">
    <property type="entry name" value="P-loop containing nucleoside triphosphate hydrolases"/>
    <property type="match status" value="1"/>
</dbReference>
<gene>
    <name evidence="2" type="ORF">J5A65_10555</name>
</gene>
<proteinExistence type="predicted"/>
<dbReference type="EMBL" id="CP072384">
    <property type="protein sequence ID" value="QUC07373.1"/>
    <property type="molecule type" value="Genomic_DNA"/>
</dbReference>
<dbReference type="Pfam" id="PF13558">
    <property type="entry name" value="SbcC_Walker_B"/>
    <property type="match status" value="1"/>
</dbReference>